<dbReference type="AlphaFoldDB" id="A0A4Q0P061"/>
<gene>
    <name evidence="1" type="ORF">DSM04_101554</name>
</gene>
<evidence type="ECO:0000313" key="1">
    <source>
        <dbReference type="EMBL" id="RXG18361.1"/>
    </source>
</evidence>
<protein>
    <recommendedName>
        <fullName evidence="3">Carboxypeptidase-like protein</fullName>
    </recommendedName>
</protein>
<evidence type="ECO:0000313" key="2">
    <source>
        <dbReference type="Proteomes" id="UP000289821"/>
    </source>
</evidence>
<organism evidence="1 2">
    <name type="scientific">Leeuwenhoekiella aestuarii</name>
    <dbReference type="NCBI Taxonomy" id="2249426"/>
    <lineage>
        <taxon>Bacteria</taxon>
        <taxon>Pseudomonadati</taxon>
        <taxon>Bacteroidota</taxon>
        <taxon>Flavobacteriia</taxon>
        <taxon>Flavobacteriales</taxon>
        <taxon>Flavobacteriaceae</taxon>
        <taxon>Leeuwenhoekiella</taxon>
    </lineage>
</organism>
<reference evidence="1 2" key="1">
    <citation type="submission" date="2018-07" db="EMBL/GenBank/DDBJ databases">
        <title>Leeuwenhoekiella genomics.</title>
        <authorList>
            <person name="Tahon G."/>
            <person name="Willems A."/>
        </authorList>
    </citation>
    <scope>NUCLEOTIDE SEQUENCE [LARGE SCALE GENOMIC DNA]</scope>
    <source>
        <strain evidence="1 2">R-50232</strain>
    </source>
</reference>
<keyword evidence="2" id="KW-1185">Reference proteome</keyword>
<comment type="caution">
    <text evidence="1">The sequence shown here is derived from an EMBL/GenBank/DDBJ whole genome shotgun (WGS) entry which is preliminary data.</text>
</comment>
<proteinExistence type="predicted"/>
<accession>A0A4Q0P061</accession>
<evidence type="ECO:0008006" key="3">
    <source>
        <dbReference type="Google" id="ProtNLM"/>
    </source>
</evidence>
<sequence length="450" mass="53290">MLKRYTILLIIFIAHYSFSQETLVIKVIDQDSENPIYGASLKINNTFVNFSNKNGEIKIDTKDIIQRNDTQYCFSHMSYDTECLTYKELKVLNTVSLKYQLNELDEVLLTYNSATPSNKEIIKRAKNFFKESLDRGSYWSKINLKEVWMMYDVPQSYLEIDGTIFMNYDYSPKAMFWADFIIPNKVRRIEESTTLKRNDLDSKRKKGIIQKSVHFVGKDLLFAYRTYLKLHPLGKKSNRFFINFLDEEEIRGNKYYVIEYSRNENLNIKGRGFSKNYGKIWISKKDYSIFKEQISFHFETLKSFTMNIDHTTYENKSYPTKIESISHSSKLEKAVSTKSILMFEEIAPSHRDFLENDGTGISFLYKNYPYTKDYWNAKPANINPFQSEIETLVRTENSDDIFTNGNLSPIYDNENKVTKYWYSINKDKWDIVNRLYEKDFKNAMNTIKIN</sequence>
<dbReference type="Proteomes" id="UP000289821">
    <property type="component" value="Unassembled WGS sequence"/>
</dbReference>
<name>A0A4Q0P061_9FLAO</name>
<dbReference type="RefSeq" id="WP_128759914.1">
    <property type="nucleotide sequence ID" value="NZ_QOVI01000001.1"/>
</dbReference>
<dbReference type="EMBL" id="QOVI01000001">
    <property type="protein sequence ID" value="RXG18361.1"/>
    <property type="molecule type" value="Genomic_DNA"/>
</dbReference>